<dbReference type="Proteomes" id="UP001479436">
    <property type="component" value="Unassembled WGS sequence"/>
</dbReference>
<dbReference type="InterPro" id="IPR035969">
    <property type="entry name" value="Rab-GAP_TBC_sf"/>
</dbReference>
<evidence type="ECO:0000256" key="1">
    <source>
        <dbReference type="ARBA" id="ARBA00022468"/>
    </source>
</evidence>
<dbReference type="SUPFAM" id="SSF47923">
    <property type="entry name" value="Ypt/Rab-GAP domain of gyp1p"/>
    <property type="match status" value="2"/>
</dbReference>
<feature type="region of interest" description="Disordered" evidence="2">
    <location>
        <begin position="702"/>
        <end position="732"/>
    </location>
</feature>
<feature type="region of interest" description="Disordered" evidence="2">
    <location>
        <begin position="659"/>
        <end position="682"/>
    </location>
</feature>
<dbReference type="PANTHER" id="PTHR22957:SF337">
    <property type="entry name" value="TBC1 DOMAIN FAMILY MEMBER 5"/>
    <property type="match status" value="1"/>
</dbReference>
<dbReference type="Gene3D" id="1.10.8.270">
    <property type="entry name" value="putative rabgap domain of human tbc1 domain family member 14 like domains"/>
    <property type="match status" value="1"/>
</dbReference>
<protein>
    <recommendedName>
        <fullName evidence="3">Rab-GAP TBC domain-containing protein</fullName>
    </recommendedName>
</protein>
<sequence length="863" mass="97413">MKTYNSLGIRWRGTLESSTVSLQTFKDRGIFGTSCKEGLRSLCWKVYLDCLPSLDTSSWSLALQQQRQYYEDLKKRFVFDPNAEETAQKAQNLAINNPLSLDQESPWIQYFKDGELRKIIKQDVERTFPDSEYFRASTVQTRLINMLFIYCKLHEDVSYRQGMHELLAPILQVVDDECLDFSSIPTEKEDDIPLELMKVVLNPDYVEHDAFSLFSNLMKSAKEWYEFNDELSNQRTLQALKSMGKNLDSSNLLGNQSPASMPPNQTPIVVKCNRIHHELLKTYDPQLYAYLESLEIEPQLYGIRWLRLLFGREFPLKELLCLWDGIFADNSDLNLVDYVCIAMLLYIREDLLAADYAMCLHRIMKFPSVPDPTQFVKQALQLRDHLGFEGGSNIILQNAKSAGRQAPTLYNNYIEEVNRPSSIRPRRALSDASGTLPVSKHQIAKARPSRKRDEAIAQLNKAMLDIKKTVNPLQTYLKRTLSYNQPSPHDTISSQPDFQSIYEHAIPQNPPVSPTTIHEPSFSNNKSVPASKSLDSPAFLEIGSLMDKCVSLLENGIYAKSLIQSGTQPDQFLSGQITTPSKSPDIIKNEMDIVTALIGLKHIRDVLNKTTVDLNPNILDQQWYQDGDDHWELVEHHSDSDEQSLNATSTLGITVQRETSPKLEESDIEEQIEASPAPPSTAESQFYEVLGATSPQLEISSWQSESNIENDGESVKQDTATSESAVETQAESKVTLLPSKHVSPKADVLSSLESILAEDGQSPFASNRSSNNPNYNWIFNGGEEPTNVWDGRASITFTPSGSTDNLREVTPMRMSQSLDLGTERRPPIRTKKLIGKSVGNDSDDPLKSKDVDRRNIHILDDYA</sequence>
<feature type="region of interest" description="Disordered" evidence="2">
    <location>
        <begin position="794"/>
        <end position="851"/>
    </location>
</feature>
<gene>
    <name evidence="4" type="ORF">K7432_010064</name>
</gene>
<comment type="caution">
    <text evidence="4">The sequence shown here is derived from an EMBL/GenBank/DDBJ whole genome shotgun (WGS) entry which is preliminary data.</text>
</comment>
<feature type="compositionally biased region" description="Polar residues" evidence="2">
    <location>
        <begin position="717"/>
        <end position="732"/>
    </location>
</feature>
<dbReference type="Gene3D" id="1.10.472.80">
    <property type="entry name" value="Ypt/Rab-GAP domain of gyp1p, domain 3"/>
    <property type="match status" value="1"/>
</dbReference>
<dbReference type="PROSITE" id="PS50086">
    <property type="entry name" value="TBC_RABGAP"/>
    <property type="match status" value="1"/>
</dbReference>
<organism evidence="4 5">
    <name type="scientific">Basidiobolus ranarum</name>
    <dbReference type="NCBI Taxonomy" id="34480"/>
    <lineage>
        <taxon>Eukaryota</taxon>
        <taxon>Fungi</taxon>
        <taxon>Fungi incertae sedis</taxon>
        <taxon>Zoopagomycota</taxon>
        <taxon>Entomophthoromycotina</taxon>
        <taxon>Basidiobolomycetes</taxon>
        <taxon>Basidiobolales</taxon>
        <taxon>Basidiobolaceae</taxon>
        <taxon>Basidiobolus</taxon>
    </lineage>
</organism>
<evidence type="ECO:0000259" key="3">
    <source>
        <dbReference type="PROSITE" id="PS50086"/>
    </source>
</evidence>
<evidence type="ECO:0000313" key="5">
    <source>
        <dbReference type="Proteomes" id="UP001479436"/>
    </source>
</evidence>
<dbReference type="PANTHER" id="PTHR22957">
    <property type="entry name" value="TBC1 DOMAIN FAMILY MEMBER GTPASE-ACTIVATING PROTEIN"/>
    <property type="match status" value="1"/>
</dbReference>
<keyword evidence="1" id="KW-0343">GTPase activation</keyword>
<feature type="compositionally biased region" description="Polar residues" evidence="2">
    <location>
        <begin position="795"/>
        <end position="804"/>
    </location>
</feature>
<dbReference type="SMART" id="SM00164">
    <property type="entry name" value="TBC"/>
    <property type="match status" value="1"/>
</dbReference>
<proteinExistence type="predicted"/>
<name>A0ABR2VW31_9FUNG</name>
<feature type="compositionally biased region" description="Polar residues" evidence="2">
    <location>
        <begin position="514"/>
        <end position="530"/>
    </location>
</feature>
<feature type="region of interest" description="Disordered" evidence="2">
    <location>
        <begin position="506"/>
        <end position="530"/>
    </location>
</feature>
<evidence type="ECO:0000313" key="4">
    <source>
        <dbReference type="EMBL" id="KAK9707603.1"/>
    </source>
</evidence>
<reference evidence="4 5" key="1">
    <citation type="submission" date="2023-04" db="EMBL/GenBank/DDBJ databases">
        <title>Genome of Basidiobolus ranarum AG-B5.</title>
        <authorList>
            <person name="Stajich J.E."/>
            <person name="Carter-House D."/>
            <person name="Gryganskyi A."/>
        </authorList>
    </citation>
    <scope>NUCLEOTIDE SEQUENCE [LARGE SCALE GENOMIC DNA]</scope>
    <source>
        <strain evidence="4 5">AG-B5</strain>
    </source>
</reference>
<accession>A0ABR2VW31</accession>
<dbReference type="EMBL" id="JASJQH010007540">
    <property type="protein sequence ID" value="KAK9707603.1"/>
    <property type="molecule type" value="Genomic_DNA"/>
</dbReference>
<dbReference type="InterPro" id="IPR000195">
    <property type="entry name" value="Rab-GAP-TBC_dom"/>
</dbReference>
<dbReference type="Pfam" id="PF00566">
    <property type="entry name" value="RabGAP-TBC"/>
    <property type="match status" value="2"/>
</dbReference>
<keyword evidence="5" id="KW-1185">Reference proteome</keyword>
<evidence type="ECO:0000256" key="2">
    <source>
        <dbReference type="SAM" id="MobiDB-lite"/>
    </source>
</evidence>
<feature type="domain" description="Rab-GAP TBC" evidence="3">
    <location>
        <begin position="34"/>
        <end position="330"/>
    </location>
</feature>